<proteinExistence type="predicted"/>
<reference evidence="2 5" key="2">
    <citation type="submission" date="2018-07" db="EMBL/GenBank/DDBJ databases">
        <title>Genomic Encyclopedia of Archaeal and Bacterial Type Strains, Phase II (KMG-II): from individual species to whole genera.</title>
        <authorList>
            <person name="Goeker M."/>
        </authorList>
    </citation>
    <scope>NUCLEOTIDE SEQUENCE [LARGE SCALE GENOMIC DNA]</scope>
    <source>
        <strain evidence="2 5">JA575</strain>
    </source>
</reference>
<evidence type="ECO:0000313" key="2">
    <source>
        <dbReference type="EMBL" id="RED33301.1"/>
    </source>
</evidence>
<dbReference type="AlphaFoldDB" id="A0A336JNN4"/>
<protein>
    <submittedName>
        <fullName evidence="3">Uncharacterized protein</fullName>
    </submittedName>
</protein>
<gene>
    <name evidence="2" type="ORF">BJ125_111138</name>
    <name evidence="3" type="ORF">SAMN05892882_111138</name>
</gene>
<name>A0A336JNN4_9BRAD</name>
<evidence type="ECO:0000313" key="4">
    <source>
        <dbReference type="Proteomes" id="UP000252631"/>
    </source>
</evidence>
<dbReference type="EMBL" id="QRDT01000011">
    <property type="protein sequence ID" value="RED33301.1"/>
    <property type="molecule type" value="Genomic_DNA"/>
</dbReference>
<dbReference type="Proteomes" id="UP000252631">
    <property type="component" value="Unassembled WGS sequence"/>
</dbReference>
<evidence type="ECO:0000313" key="5">
    <source>
        <dbReference type="Proteomes" id="UP000256343"/>
    </source>
</evidence>
<feature type="region of interest" description="Disordered" evidence="1">
    <location>
        <begin position="109"/>
        <end position="141"/>
    </location>
</feature>
<dbReference type="EMBL" id="UFQQ01000011">
    <property type="protein sequence ID" value="SSW91377.1"/>
    <property type="molecule type" value="Genomic_DNA"/>
</dbReference>
<organism evidence="3 4">
    <name type="scientific">Rhodopseudomonas pentothenatexigens</name>
    <dbReference type="NCBI Taxonomy" id="999699"/>
    <lineage>
        <taxon>Bacteria</taxon>
        <taxon>Pseudomonadati</taxon>
        <taxon>Pseudomonadota</taxon>
        <taxon>Alphaproteobacteria</taxon>
        <taxon>Hyphomicrobiales</taxon>
        <taxon>Nitrobacteraceae</taxon>
        <taxon>Rhodopseudomonas</taxon>
    </lineage>
</organism>
<keyword evidence="5" id="KW-1185">Reference proteome</keyword>
<accession>A0A336JNN4</accession>
<reference evidence="3 4" key="1">
    <citation type="submission" date="2017-08" db="EMBL/GenBank/DDBJ databases">
        <authorList>
            <person name="de Groot N.N."/>
        </authorList>
    </citation>
    <scope>NUCLEOTIDE SEQUENCE [LARGE SCALE GENOMIC DNA]</scope>
    <source>
        <strain evidence="3 4">JA575</strain>
    </source>
</reference>
<dbReference type="Proteomes" id="UP000256343">
    <property type="component" value="Unassembled WGS sequence"/>
</dbReference>
<sequence length="141" mass="14542">MGPHRSRLRLTAPLALLLAAPVGFGAVYAVPLLGHTDRPLQRLADEAALAGVRALAASAPLTEQRRTAVSTAAAQRVLGDRPAAVTASAPSADTLEVSVEVTDQTTRQRASATARYVPPSAGRIDQQSAAIGRHAGPPAHM</sequence>
<evidence type="ECO:0000313" key="3">
    <source>
        <dbReference type="EMBL" id="SSW91377.1"/>
    </source>
</evidence>
<evidence type="ECO:0000256" key="1">
    <source>
        <dbReference type="SAM" id="MobiDB-lite"/>
    </source>
</evidence>